<dbReference type="InterPro" id="IPR011330">
    <property type="entry name" value="Glyco_hydro/deAcase_b/a-brl"/>
</dbReference>
<accession>A0A8H7ZT72</accession>
<dbReference type="PANTHER" id="PTHR46471">
    <property type="entry name" value="CHITIN DEACETYLASE"/>
    <property type="match status" value="1"/>
</dbReference>
<evidence type="ECO:0000256" key="1">
    <source>
        <dbReference type="ARBA" id="ARBA00001941"/>
    </source>
</evidence>
<protein>
    <recommendedName>
        <fullName evidence="7">NodB homology domain-containing protein</fullName>
    </recommendedName>
</protein>
<dbReference type="InterPro" id="IPR002509">
    <property type="entry name" value="NODB_dom"/>
</dbReference>
<feature type="signal peptide" evidence="6">
    <location>
        <begin position="1"/>
        <end position="18"/>
    </location>
</feature>
<evidence type="ECO:0000259" key="7">
    <source>
        <dbReference type="PROSITE" id="PS51677"/>
    </source>
</evidence>
<evidence type="ECO:0000256" key="6">
    <source>
        <dbReference type="SAM" id="SignalP"/>
    </source>
</evidence>
<keyword evidence="9" id="KW-1185">Reference proteome</keyword>
<feature type="chain" id="PRO_5033988761" description="NodB homology domain-containing protein" evidence="6">
    <location>
        <begin position="19"/>
        <end position="173"/>
    </location>
</feature>
<dbReference type="PANTHER" id="PTHR46471:SF2">
    <property type="entry name" value="CHITIN DEACETYLASE-RELATED"/>
    <property type="match status" value="1"/>
</dbReference>
<organism evidence="8 9">
    <name type="scientific">Olpidium bornovanus</name>
    <dbReference type="NCBI Taxonomy" id="278681"/>
    <lineage>
        <taxon>Eukaryota</taxon>
        <taxon>Fungi</taxon>
        <taxon>Fungi incertae sedis</taxon>
        <taxon>Olpidiomycota</taxon>
        <taxon>Olpidiomycotina</taxon>
        <taxon>Olpidiomycetes</taxon>
        <taxon>Olpidiales</taxon>
        <taxon>Olpidiaceae</taxon>
        <taxon>Olpidium</taxon>
    </lineage>
</organism>
<feature type="non-terminal residue" evidence="8">
    <location>
        <position position="173"/>
    </location>
</feature>
<feature type="domain" description="NodB homology" evidence="7">
    <location>
        <begin position="32"/>
        <end position="173"/>
    </location>
</feature>
<dbReference type="Pfam" id="PF01522">
    <property type="entry name" value="Polysacc_deac_1"/>
    <property type="match status" value="1"/>
</dbReference>
<keyword evidence="5" id="KW-0119">Carbohydrate metabolism</keyword>
<gene>
    <name evidence="8" type="ORF">BJ554DRAFT_924</name>
</gene>
<proteinExistence type="predicted"/>
<dbReference type="OrthoDB" id="5547340at2759"/>
<dbReference type="GO" id="GO:0046872">
    <property type="term" value="F:metal ion binding"/>
    <property type="evidence" value="ECO:0007669"/>
    <property type="project" value="UniProtKB-KW"/>
</dbReference>
<keyword evidence="2" id="KW-0479">Metal-binding</keyword>
<evidence type="ECO:0000256" key="3">
    <source>
        <dbReference type="ARBA" id="ARBA00022729"/>
    </source>
</evidence>
<name>A0A8H7ZT72_9FUNG</name>
<dbReference type="GO" id="GO:0016810">
    <property type="term" value="F:hydrolase activity, acting on carbon-nitrogen (but not peptide) bonds"/>
    <property type="evidence" value="ECO:0007669"/>
    <property type="project" value="InterPro"/>
</dbReference>
<keyword evidence="3 6" id="KW-0732">Signal</keyword>
<sequence>MRVLAVAVVAIAAAGAAARKPAEIKEHCINDGQLALTFDDGPAPARTPKLLKTLEEHDIRATFFVNVKNAGNIVGVYVPRIDPHSHDAQIVRNTYNAGHVIASHTYSHEDLKALDEKGRLNDIRNQLCWTDRAIAKESTVDNVVRAYTDSLDRVKSAIALQHDIFERTVEEFV</sequence>
<dbReference type="SUPFAM" id="SSF88713">
    <property type="entry name" value="Glycoside hydrolase/deacetylase"/>
    <property type="match status" value="1"/>
</dbReference>
<evidence type="ECO:0000256" key="2">
    <source>
        <dbReference type="ARBA" id="ARBA00022723"/>
    </source>
</evidence>
<comment type="caution">
    <text evidence="8">The sequence shown here is derived from an EMBL/GenBank/DDBJ whole genome shotgun (WGS) entry which is preliminary data.</text>
</comment>
<reference evidence="8 9" key="1">
    <citation type="journal article" name="Sci. Rep.">
        <title>Genome-scale phylogenetic analyses confirm Olpidium as the closest living zoosporic fungus to the non-flagellated, terrestrial fungi.</title>
        <authorList>
            <person name="Chang Y."/>
            <person name="Rochon D."/>
            <person name="Sekimoto S."/>
            <person name="Wang Y."/>
            <person name="Chovatia M."/>
            <person name="Sandor L."/>
            <person name="Salamov A."/>
            <person name="Grigoriev I.V."/>
            <person name="Stajich J.E."/>
            <person name="Spatafora J.W."/>
        </authorList>
    </citation>
    <scope>NUCLEOTIDE SEQUENCE [LARGE SCALE GENOMIC DNA]</scope>
    <source>
        <strain evidence="8">S191</strain>
    </source>
</reference>
<comment type="cofactor">
    <cofactor evidence="1">
        <name>Co(2+)</name>
        <dbReference type="ChEBI" id="CHEBI:48828"/>
    </cofactor>
</comment>
<dbReference type="AlphaFoldDB" id="A0A8H7ZT72"/>
<dbReference type="Gene3D" id="3.20.20.370">
    <property type="entry name" value="Glycoside hydrolase/deacetylase"/>
    <property type="match status" value="1"/>
</dbReference>
<dbReference type="GO" id="GO:0005975">
    <property type="term" value="P:carbohydrate metabolic process"/>
    <property type="evidence" value="ECO:0007669"/>
    <property type="project" value="InterPro"/>
</dbReference>
<evidence type="ECO:0000256" key="5">
    <source>
        <dbReference type="ARBA" id="ARBA00023277"/>
    </source>
</evidence>
<dbReference type="EMBL" id="JAEFCI010007913">
    <property type="protein sequence ID" value="KAG5458790.1"/>
    <property type="molecule type" value="Genomic_DNA"/>
</dbReference>
<dbReference type="Proteomes" id="UP000673691">
    <property type="component" value="Unassembled WGS sequence"/>
</dbReference>
<evidence type="ECO:0000313" key="9">
    <source>
        <dbReference type="Proteomes" id="UP000673691"/>
    </source>
</evidence>
<keyword evidence="4" id="KW-0378">Hydrolase</keyword>
<evidence type="ECO:0000256" key="4">
    <source>
        <dbReference type="ARBA" id="ARBA00022801"/>
    </source>
</evidence>
<evidence type="ECO:0000313" key="8">
    <source>
        <dbReference type="EMBL" id="KAG5458790.1"/>
    </source>
</evidence>
<dbReference type="PROSITE" id="PS51677">
    <property type="entry name" value="NODB"/>
    <property type="match status" value="1"/>
</dbReference>